<sequence>MITLALQEGGLRVRTLLFTPATRPELTAKALAGPADAVVVDLEDSVRGGREIAGAGRDAIDGPLVRHLPARRADQPGRTRAP</sequence>
<name>A0ABP8XNB9_9PSEU</name>
<comment type="caution">
    <text evidence="2">The sequence shown here is derived from an EMBL/GenBank/DDBJ whole genome shotgun (WGS) entry which is preliminary data.</text>
</comment>
<keyword evidence="3" id="KW-1185">Reference proteome</keyword>
<dbReference type="Gene3D" id="3.20.20.60">
    <property type="entry name" value="Phosphoenolpyruvate-binding domains"/>
    <property type="match status" value="1"/>
</dbReference>
<evidence type="ECO:0000256" key="1">
    <source>
        <dbReference type="SAM" id="MobiDB-lite"/>
    </source>
</evidence>
<organism evidence="2 3">
    <name type="scientific">Pseudonocardia yuanmonensis</name>
    <dbReference type="NCBI Taxonomy" id="1095914"/>
    <lineage>
        <taxon>Bacteria</taxon>
        <taxon>Bacillati</taxon>
        <taxon>Actinomycetota</taxon>
        <taxon>Actinomycetes</taxon>
        <taxon>Pseudonocardiales</taxon>
        <taxon>Pseudonocardiaceae</taxon>
        <taxon>Pseudonocardia</taxon>
    </lineage>
</organism>
<evidence type="ECO:0008006" key="4">
    <source>
        <dbReference type="Google" id="ProtNLM"/>
    </source>
</evidence>
<dbReference type="RefSeq" id="WP_345384339.1">
    <property type="nucleotide sequence ID" value="NZ_BAABIC010000031.1"/>
</dbReference>
<gene>
    <name evidence="2" type="ORF">GCM10023215_61890</name>
</gene>
<proteinExistence type="predicted"/>
<dbReference type="InterPro" id="IPR040442">
    <property type="entry name" value="Pyrv_kinase-like_dom_sf"/>
</dbReference>
<accession>A0ABP8XNB9</accession>
<evidence type="ECO:0000313" key="3">
    <source>
        <dbReference type="Proteomes" id="UP001500325"/>
    </source>
</evidence>
<feature type="compositionally biased region" description="Basic and acidic residues" evidence="1">
    <location>
        <begin position="71"/>
        <end position="82"/>
    </location>
</feature>
<dbReference type="InterPro" id="IPR015813">
    <property type="entry name" value="Pyrv/PenolPyrv_kinase-like_dom"/>
</dbReference>
<dbReference type="SUPFAM" id="SSF51621">
    <property type="entry name" value="Phosphoenolpyruvate/pyruvate domain"/>
    <property type="match status" value="1"/>
</dbReference>
<dbReference type="EMBL" id="BAABIC010000031">
    <property type="protein sequence ID" value="GAA4711278.1"/>
    <property type="molecule type" value="Genomic_DNA"/>
</dbReference>
<evidence type="ECO:0000313" key="2">
    <source>
        <dbReference type="EMBL" id="GAA4711278.1"/>
    </source>
</evidence>
<reference evidence="3" key="1">
    <citation type="journal article" date="2019" name="Int. J. Syst. Evol. Microbiol.">
        <title>The Global Catalogue of Microorganisms (GCM) 10K type strain sequencing project: providing services to taxonomists for standard genome sequencing and annotation.</title>
        <authorList>
            <consortium name="The Broad Institute Genomics Platform"/>
            <consortium name="The Broad Institute Genome Sequencing Center for Infectious Disease"/>
            <person name="Wu L."/>
            <person name="Ma J."/>
        </authorList>
    </citation>
    <scope>NUCLEOTIDE SEQUENCE [LARGE SCALE GENOMIC DNA]</scope>
    <source>
        <strain evidence="3">JCM 18055</strain>
    </source>
</reference>
<dbReference type="Proteomes" id="UP001500325">
    <property type="component" value="Unassembled WGS sequence"/>
</dbReference>
<feature type="region of interest" description="Disordered" evidence="1">
    <location>
        <begin position="63"/>
        <end position="82"/>
    </location>
</feature>
<protein>
    <recommendedName>
        <fullName evidence="4">HpcH/HpaI aldolase/citrate lyase family protein</fullName>
    </recommendedName>
</protein>